<dbReference type="SUPFAM" id="SSF56959">
    <property type="entry name" value="Leukocidin-like"/>
    <property type="match status" value="1"/>
</dbReference>
<dbReference type="Gene3D" id="2.10.300.10">
    <property type="entry name" value="Porin MspA ribbon domain"/>
    <property type="match status" value="1"/>
</dbReference>
<keyword evidence="1" id="KW-0732">Signal</keyword>
<dbReference type="Pfam" id="PF09203">
    <property type="entry name" value="MspA"/>
    <property type="match status" value="1"/>
</dbReference>
<dbReference type="InterPro" id="IPR036435">
    <property type="entry name" value="Leukocidin/porin_MspA_sf"/>
</dbReference>
<dbReference type="Proteomes" id="UP001060504">
    <property type="component" value="Unassembled WGS sequence"/>
</dbReference>
<keyword evidence="3" id="KW-1185">Reference proteome</keyword>
<name>A0ABQ4VDT6_9MYCO</name>
<evidence type="ECO:0000256" key="1">
    <source>
        <dbReference type="ARBA" id="ARBA00022729"/>
    </source>
</evidence>
<dbReference type="Gene3D" id="2.60.40.1650">
    <property type="entry name" value="Porin MspA (Ig-like beta-sandwich domain)"/>
    <property type="match status" value="1"/>
</dbReference>
<accession>A0ABQ4VDT6</accession>
<protein>
    <recommendedName>
        <fullName evidence="4">MspA protein</fullName>
    </recommendedName>
</protein>
<organism evidence="2 3">
    <name type="scientific">Mycolicibacterium cyprinidarum</name>
    <dbReference type="NCBI Taxonomy" id="2860311"/>
    <lineage>
        <taxon>Bacteria</taxon>
        <taxon>Bacillati</taxon>
        <taxon>Actinomycetota</taxon>
        <taxon>Actinomycetes</taxon>
        <taxon>Mycobacteriales</taxon>
        <taxon>Mycobacteriaceae</taxon>
        <taxon>Mycolicibacterium</taxon>
    </lineage>
</organism>
<gene>
    <name evidence="2" type="ORF">NGTWS1702_26630</name>
</gene>
<reference evidence="2 3" key="1">
    <citation type="submission" date="2021-08" db="EMBL/GenBank/DDBJ databases">
        <title>Draft genome sequence of Mycolicibacterium sp. NGTWS1702 strain.</title>
        <authorList>
            <person name="Matsumoto M."/>
            <person name="Tang B.C.C."/>
            <person name="Machida Y."/>
            <person name="Matoyama H."/>
            <person name="Kishihara T."/>
            <person name="Sato S."/>
            <person name="Kondo I."/>
            <person name="Sano M."/>
            <person name="Kato G."/>
        </authorList>
    </citation>
    <scope>NUCLEOTIDE SEQUENCE [LARGE SCALE GENOMIC DNA]</scope>
    <source>
        <strain evidence="2 3">NGTWSNA01</strain>
    </source>
</reference>
<evidence type="ECO:0000313" key="2">
    <source>
        <dbReference type="EMBL" id="GJF18521.1"/>
    </source>
</evidence>
<proteinExistence type="predicted"/>
<evidence type="ECO:0000313" key="3">
    <source>
        <dbReference type="Proteomes" id="UP001060504"/>
    </source>
</evidence>
<evidence type="ECO:0008006" key="4">
    <source>
        <dbReference type="Google" id="ProtNLM"/>
    </source>
</evidence>
<dbReference type="InterPro" id="IPR015286">
    <property type="entry name" value="Porin_fam_mycobact-type"/>
</dbReference>
<comment type="caution">
    <text evidence="2">The sequence shown here is derived from an EMBL/GenBank/DDBJ whole genome shotgun (WGS) entry which is preliminary data.</text>
</comment>
<sequence>MVTLLAAITAAPQTLAQPAPADPVVQPVGNAAQPSELAAPIASAQPGNLTTPDGWVLNVEARSESLQPVTSLTNSPWSREYRVDGSFEGTVTGSGTTELAGGTLEAGYQIGCGILQDTIGSNTSGTVLGGVSIPFVSGSILPFVFGAQVGTEIEIDLLPGEVNIVPVGKKEFEGATAHINITGFRIQVDGCAGQSFIRSYATFTSSTDDTEDIVTYLGVTRAI</sequence>
<dbReference type="EMBL" id="BPRH01002785">
    <property type="protein sequence ID" value="GJF18521.1"/>
    <property type="molecule type" value="Genomic_DNA"/>
</dbReference>